<dbReference type="Pfam" id="PF00754">
    <property type="entry name" value="F5_F8_type_C"/>
    <property type="match status" value="1"/>
</dbReference>
<dbReference type="InterPro" id="IPR037293">
    <property type="entry name" value="Gal_Oxidase_central_sf"/>
</dbReference>
<dbReference type="Gene3D" id="2.60.120.260">
    <property type="entry name" value="Galactose-binding domain-like"/>
    <property type="match status" value="1"/>
</dbReference>
<dbReference type="SMART" id="SM00612">
    <property type="entry name" value="Kelch"/>
    <property type="match status" value="3"/>
</dbReference>
<feature type="domain" description="F5/8 type C" evidence="3">
    <location>
        <begin position="55"/>
        <end position="215"/>
    </location>
</feature>
<protein>
    <recommendedName>
        <fullName evidence="3">F5/8 type C domain-containing protein</fullName>
    </recommendedName>
</protein>
<dbReference type="Pfam" id="PF07250">
    <property type="entry name" value="Glyoxal_oxid_N"/>
    <property type="match status" value="1"/>
</dbReference>
<dbReference type="InterPro" id="IPR013783">
    <property type="entry name" value="Ig-like_fold"/>
</dbReference>
<dbReference type="SUPFAM" id="SSF50965">
    <property type="entry name" value="Galactose oxidase, central domain"/>
    <property type="match status" value="1"/>
</dbReference>
<reference evidence="4" key="1">
    <citation type="submission" date="2022-10" db="EMBL/GenBank/DDBJ databases">
        <title>Culturing micro-colonial fungi from biological soil crusts in the Mojave desert and describing Neophaeococcomyces mojavensis, and introducing the new genera and species Taxawa tesnikishii.</title>
        <authorList>
            <person name="Kurbessoian T."/>
            <person name="Stajich J.E."/>
        </authorList>
    </citation>
    <scope>NUCLEOTIDE SEQUENCE</scope>
    <source>
        <strain evidence="4">TK_1</strain>
    </source>
</reference>
<evidence type="ECO:0000313" key="4">
    <source>
        <dbReference type="EMBL" id="KAJ9655307.1"/>
    </source>
</evidence>
<dbReference type="PANTHER" id="PTHR32208:SF68">
    <property type="entry name" value="GALACTOSE OXIDASE"/>
    <property type="match status" value="1"/>
</dbReference>
<dbReference type="Gene3D" id="2.60.40.10">
    <property type="entry name" value="Immunoglobulins"/>
    <property type="match status" value="1"/>
</dbReference>
<feature type="chain" id="PRO_5045285397" description="F5/8 type C domain-containing protein" evidence="2">
    <location>
        <begin position="26"/>
        <end position="726"/>
    </location>
</feature>
<dbReference type="InterPro" id="IPR014756">
    <property type="entry name" value="Ig_E-set"/>
</dbReference>
<dbReference type="Proteomes" id="UP001172684">
    <property type="component" value="Unassembled WGS sequence"/>
</dbReference>
<dbReference type="PANTHER" id="PTHR32208">
    <property type="entry name" value="SECRETED PROTEIN-RELATED"/>
    <property type="match status" value="1"/>
</dbReference>
<feature type="signal peptide" evidence="2">
    <location>
        <begin position="1"/>
        <end position="25"/>
    </location>
</feature>
<dbReference type="InterPro" id="IPR006652">
    <property type="entry name" value="Kelch_1"/>
</dbReference>
<proteinExistence type="predicted"/>
<sequence length="726" mass="79226">MAKNIAVKLLLFSALLFAGNLTTLAQHHVGQQALEADAPAPHGTLSGYENVAPMAAAQPRGSEKMDRSKWTVDCDSQETPFNCSKVFDGNEFSFWRSASTGWPHMLTVNLKAPVTVSGISMLPSREHNKFEGNIATHEVYVSLDGRDWGTPVAYGTWWSDNTGRPIVLRIASFTSLIISAEKFSVFEPTQAQHVRLIARSAALGENFINIAEFNIWIIGDSPPQTPAPGKGRWGPTVDFPIVPAGAWVEPLSGRVVTFSSYGHDRFDDRADRTPRGRTLTATWNPTTKQVSQRIVNETQHDMFCPGMSFDAIGRMIVTGGRTNKQTSIYGNGSNTDSWVKFAEMQTPRGYQSSVTCDDGRIFLIGGSWESIEKNNCAPKDGEVYDPAADTWTPLPQCPVTPMWTAETTEFRGCNTFRRDNHGWLFPWKNNTVFQAGPSKAMNWYTVSGRGGVSAAGRRSDDDDAMCGVAVMYDASQGQILTAGGSKTYVHNDARKRTYIITLNDTNFNSTVTLFNAPDMGHPRIYHSAVVLPNGETMVVGGRTHGEIFKDGPEAVLEPEIYSPTANSWTRMASHSIARSYHSFALLLPDATVLAGGGGLCPSNCDFNHFDAQIFTPPYLITSSGGLATRPRIVKTSAPSVLAGGRLTLNTDSAIVNASLVRYGSATHGLNTDQRRIPLKPMSTGANQYDVIIPRNTGIVIPGYWMLFVINAQGVPSKAATVQIRLR</sequence>
<dbReference type="InterPro" id="IPR015202">
    <property type="entry name" value="GO-like_E_set"/>
</dbReference>
<dbReference type="SUPFAM" id="SSF49785">
    <property type="entry name" value="Galactose-binding domain-like"/>
    <property type="match status" value="1"/>
</dbReference>
<evidence type="ECO:0000313" key="5">
    <source>
        <dbReference type="Proteomes" id="UP001172684"/>
    </source>
</evidence>
<organism evidence="4 5">
    <name type="scientific">Coniosporium apollinis</name>
    <dbReference type="NCBI Taxonomy" id="61459"/>
    <lineage>
        <taxon>Eukaryota</taxon>
        <taxon>Fungi</taxon>
        <taxon>Dikarya</taxon>
        <taxon>Ascomycota</taxon>
        <taxon>Pezizomycotina</taxon>
        <taxon>Dothideomycetes</taxon>
        <taxon>Dothideomycetes incertae sedis</taxon>
        <taxon>Coniosporium</taxon>
    </lineage>
</organism>
<name>A0ABQ9NF91_9PEZI</name>
<dbReference type="InterPro" id="IPR009880">
    <property type="entry name" value="Glyoxal_oxidase_N"/>
</dbReference>
<dbReference type="InterPro" id="IPR011043">
    <property type="entry name" value="Gal_Oxase/kelch_b-propeller"/>
</dbReference>
<dbReference type="InterPro" id="IPR008979">
    <property type="entry name" value="Galactose-bd-like_sf"/>
</dbReference>
<evidence type="ECO:0000259" key="3">
    <source>
        <dbReference type="PROSITE" id="PS50022"/>
    </source>
</evidence>
<gene>
    <name evidence="4" type="ORF">H2201_008832</name>
</gene>
<dbReference type="Pfam" id="PF01344">
    <property type="entry name" value="Kelch_1"/>
    <property type="match status" value="1"/>
</dbReference>
<evidence type="ECO:0000256" key="2">
    <source>
        <dbReference type="SAM" id="SignalP"/>
    </source>
</evidence>
<dbReference type="InterPro" id="IPR000421">
    <property type="entry name" value="FA58C"/>
</dbReference>
<dbReference type="PROSITE" id="PS50022">
    <property type="entry name" value="FA58C_3"/>
    <property type="match status" value="1"/>
</dbReference>
<dbReference type="EMBL" id="JAPDRL010000180">
    <property type="protein sequence ID" value="KAJ9655307.1"/>
    <property type="molecule type" value="Genomic_DNA"/>
</dbReference>
<accession>A0ABQ9NF91</accession>
<dbReference type="SUPFAM" id="SSF81296">
    <property type="entry name" value="E set domains"/>
    <property type="match status" value="1"/>
</dbReference>
<dbReference type="CDD" id="cd02851">
    <property type="entry name" value="E_set_GO_C"/>
    <property type="match status" value="1"/>
</dbReference>
<keyword evidence="1 2" id="KW-0732">Signal</keyword>
<evidence type="ECO:0000256" key="1">
    <source>
        <dbReference type="ARBA" id="ARBA00022729"/>
    </source>
</evidence>
<comment type="caution">
    <text evidence="4">The sequence shown here is derived from an EMBL/GenBank/DDBJ whole genome shotgun (WGS) entry which is preliminary data.</text>
</comment>
<dbReference type="Gene3D" id="2.130.10.80">
    <property type="entry name" value="Galactose oxidase/kelch, beta-propeller"/>
    <property type="match status" value="1"/>
</dbReference>
<dbReference type="Pfam" id="PF09118">
    <property type="entry name" value="GO-like_E_set"/>
    <property type="match status" value="1"/>
</dbReference>
<keyword evidence="5" id="KW-1185">Reference proteome</keyword>